<organism evidence="2 3">
    <name type="scientific">Deltacoronavirus PDCoV/USA/Ohio137/2014</name>
    <dbReference type="NCBI Taxonomy" id="1477414"/>
    <lineage>
        <taxon>Viruses</taxon>
        <taxon>Riboviria</taxon>
        <taxon>Orthornavirae</taxon>
        <taxon>Pisuviricota</taxon>
        <taxon>Pisoniviricetes</taxon>
        <taxon>Nidovirales</taxon>
        <taxon>Cornidovirineae</taxon>
        <taxon>Coronaviridae</taxon>
        <taxon>Orthocoronavirinae</taxon>
        <taxon>Deltacoronavirus</taxon>
        <taxon>Buldecovirus</taxon>
        <taxon>Deltacoronavirus suis</taxon>
        <taxon>Coronavirus HKU15</taxon>
    </lineage>
</organism>
<feature type="transmembrane region" description="Helical" evidence="1">
    <location>
        <begin position="12"/>
        <end position="31"/>
    </location>
</feature>
<evidence type="ECO:0000313" key="3">
    <source>
        <dbReference type="Proteomes" id="UP000172095"/>
    </source>
</evidence>
<dbReference type="GO" id="GO:0019031">
    <property type="term" value="C:viral envelope"/>
    <property type="evidence" value="ECO:0007669"/>
    <property type="project" value="UniProtKB-KW"/>
</dbReference>
<accession>A0A075E2S4</accession>
<dbReference type="EMBL" id="KJ601780">
    <property type="protein sequence ID" value="AIB07808.1"/>
    <property type="molecule type" value="Genomic_RNA"/>
</dbReference>
<keyword evidence="1" id="KW-1133">Transmembrane helix</keyword>
<sequence>MVVDDWAVTIPGQYIIAILVVICIGVALLFINTCLACVKLFYKCYLGAAYLVRPIIVYYSKPNPVPEDEFVKVHQFPRNTHYV</sequence>
<keyword evidence="2" id="KW-0261">Viral envelope protein</keyword>
<gene>
    <name evidence="2" type="primary">E</name>
</gene>
<name>A0A075E2S4_9NIDO</name>
<keyword evidence="1" id="KW-0812">Transmembrane</keyword>
<dbReference type="Proteomes" id="UP000172095">
    <property type="component" value="Genome"/>
</dbReference>
<dbReference type="SMR" id="A0A075E2S4"/>
<evidence type="ECO:0000256" key="1">
    <source>
        <dbReference type="SAM" id="Phobius"/>
    </source>
</evidence>
<proteinExistence type="predicted"/>
<evidence type="ECO:0000313" key="2">
    <source>
        <dbReference type="EMBL" id="AIB07808.1"/>
    </source>
</evidence>
<protein>
    <submittedName>
        <fullName evidence="2">Envelope protein</fullName>
    </submittedName>
</protein>
<reference evidence="2 3" key="1">
    <citation type="submission" date="2014-03" db="EMBL/GenBank/DDBJ databases">
        <title>Emergence of swine deltacoronavirus.</title>
        <authorList>
            <person name="Marthaler D."/>
            <person name="Rossow K."/>
            <person name="Rovira A."/>
        </authorList>
    </citation>
    <scope>NUCLEOTIDE SEQUENCE [LARGE SCALE GENOMIC DNA]</scope>
    <source>
        <strain evidence="2">PDCoV/USA/Ohio137/2014</strain>
    </source>
</reference>
<keyword evidence="2" id="KW-0946">Virion</keyword>
<keyword evidence="1" id="KW-0472">Membrane</keyword>